<gene>
    <name evidence="2" type="ORF">Tco_1123854</name>
</gene>
<feature type="compositionally biased region" description="Polar residues" evidence="1">
    <location>
        <begin position="91"/>
        <end position="106"/>
    </location>
</feature>
<organism evidence="2 3">
    <name type="scientific">Tanacetum coccineum</name>
    <dbReference type="NCBI Taxonomy" id="301880"/>
    <lineage>
        <taxon>Eukaryota</taxon>
        <taxon>Viridiplantae</taxon>
        <taxon>Streptophyta</taxon>
        <taxon>Embryophyta</taxon>
        <taxon>Tracheophyta</taxon>
        <taxon>Spermatophyta</taxon>
        <taxon>Magnoliopsida</taxon>
        <taxon>eudicotyledons</taxon>
        <taxon>Gunneridae</taxon>
        <taxon>Pentapetalae</taxon>
        <taxon>asterids</taxon>
        <taxon>campanulids</taxon>
        <taxon>Asterales</taxon>
        <taxon>Asteraceae</taxon>
        <taxon>Asteroideae</taxon>
        <taxon>Anthemideae</taxon>
        <taxon>Anthemidinae</taxon>
        <taxon>Tanacetum</taxon>
    </lineage>
</organism>
<dbReference type="Proteomes" id="UP001151760">
    <property type="component" value="Unassembled WGS sequence"/>
</dbReference>
<comment type="caution">
    <text evidence="2">The sequence shown here is derived from an EMBL/GenBank/DDBJ whole genome shotgun (WGS) entry which is preliminary data.</text>
</comment>
<evidence type="ECO:0000313" key="2">
    <source>
        <dbReference type="EMBL" id="GJU07424.1"/>
    </source>
</evidence>
<name>A0ABQ5J8C1_9ASTR</name>
<protein>
    <submittedName>
        <fullName evidence="2">Uncharacterized protein</fullName>
    </submittedName>
</protein>
<reference evidence="2" key="2">
    <citation type="submission" date="2022-01" db="EMBL/GenBank/DDBJ databases">
        <authorList>
            <person name="Yamashiro T."/>
            <person name="Shiraishi A."/>
            <person name="Satake H."/>
            <person name="Nakayama K."/>
        </authorList>
    </citation>
    <scope>NUCLEOTIDE SEQUENCE</scope>
</reference>
<reference evidence="2" key="1">
    <citation type="journal article" date="2022" name="Int. J. Mol. Sci.">
        <title>Draft Genome of Tanacetum Coccineum: Genomic Comparison of Closely Related Tanacetum-Family Plants.</title>
        <authorList>
            <person name="Yamashiro T."/>
            <person name="Shiraishi A."/>
            <person name="Nakayama K."/>
            <person name="Satake H."/>
        </authorList>
    </citation>
    <scope>NUCLEOTIDE SEQUENCE</scope>
</reference>
<accession>A0ABQ5J8C1</accession>
<dbReference type="EMBL" id="BQNB010021538">
    <property type="protein sequence ID" value="GJU07424.1"/>
    <property type="molecule type" value="Genomic_DNA"/>
</dbReference>
<evidence type="ECO:0000256" key="1">
    <source>
        <dbReference type="SAM" id="MobiDB-lite"/>
    </source>
</evidence>
<sequence length="274" mass="31055">MSRRVFVICFIVSNYNLAFFVAKRMELATKQARLILPYSMLLTRLFNHVKLNNPEFSNDRYIFYDRVMYPFATQHEQKTRKDYSTKRGRHSTSASSLSAFGQPSSSHHIDDDNDGNDEGTSRASTPSPTHFFNSLSNDVPQVFSNPPHNDPNMEAFFIRQTKILNCQVQLRDEHQNGLRSIGKAIKNLLRGKKKHGMCIYSHPILHGDSESVRIIWGGSYPVTGQFLHQDSYFERLNTKSKSSVIFFTPGGILQRLEAFVASPIGCGGSDVEIA</sequence>
<keyword evidence="3" id="KW-1185">Reference proteome</keyword>
<evidence type="ECO:0000313" key="3">
    <source>
        <dbReference type="Proteomes" id="UP001151760"/>
    </source>
</evidence>
<feature type="compositionally biased region" description="Polar residues" evidence="1">
    <location>
        <begin position="121"/>
        <end position="146"/>
    </location>
</feature>
<feature type="compositionally biased region" description="Basic and acidic residues" evidence="1">
    <location>
        <begin position="75"/>
        <end position="85"/>
    </location>
</feature>
<feature type="region of interest" description="Disordered" evidence="1">
    <location>
        <begin position="75"/>
        <end position="146"/>
    </location>
</feature>
<proteinExistence type="predicted"/>